<protein>
    <recommendedName>
        <fullName evidence="3">Fur-regulated basic protein FbpA</fullName>
    </recommendedName>
</protein>
<gene>
    <name evidence="1" type="ORF">GCM10011391_18620</name>
</gene>
<dbReference type="EMBL" id="BMIR01000007">
    <property type="protein sequence ID" value="GGE40120.1"/>
    <property type="molecule type" value="Genomic_DNA"/>
</dbReference>
<evidence type="ECO:0000313" key="2">
    <source>
        <dbReference type="Proteomes" id="UP000628775"/>
    </source>
</evidence>
<dbReference type="InterPro" id="IPR025072">
    <property type="entry name" value="Fur_reg_FbpA"/>
</dbReference>
<evidence type="ECO:0000313" key="1">
    <source>
        <dbReference type="EMBL" id="GGE40120.1"/>
    </source>
</evidence>
<proteinExistence type="predicted"/>
<organism evidence="1 2">
    <name type="scientific">Pullulanibacillus camelliae</name>
    <dbReference type="NCBI Taxonomy" id="1707096"/>
    <lineage>
        <taxon>Bacteria</taxon>
        <taxon>Bacillati</taxon>
        <taxon>Bacillota</taxon>
        <taxon>Bacilli</taxon>
        <taxon>Bacillales</taxon>
        <taxon>Sporolactobacillaceae</taxon>
        <taxon>Pullulanibacillus</taxon>
    </lineage>
</organism>
<comment type="caution">
    <text evidence="1">The sequence shown here is derived from an EMBL/GenBank/DDBJ whole genome shotgun (WGS) entry which is preliminary data.</text>
</comment>
<reference evidence="1" key="1">
    <citation type="journal article" date="2014" name="Int. J. Syst. Evol. Microbiol.">
        <title>Complete genome sequence of Corynebacterium casei LMG S-19264T (=DSM 44701T), isolated from a smear-ripened cheese.</title>
        <authorList>
            <consortium name="US DOE Joint Genome Institute (JGI-PGF)"/>
            <person name="Walter F."/>
            <person name="Albersmeier A."/>
            <person name="Kalinowski J."/>
            <person name="Ruckert C."/>
        </authorList>
    </citation>
    <scope>NUCLEOTIDE SEQUENCE</scope>
    <source>
        <strain evidence="1">CGMCC 1.15371</strain>
    </source>
</reference>
<dbReference type="RefSeq" id="WP_229672477.1">
    <property type="nucleotide sequence ID" value="NZ_BMIR01000007.1"/>
</dbReference>
<accession>A0A8J2YH30</accession>
<dbReference type="Proteomes" id="UP000628775">
    <property type="component" value="Unassembled WGS sequence"/>
</dbReference>
<name>A0A8J2YH30_9BACL</name>
<keyword evidence="2" id="KW-1185">Reference proteome</keyword>
<reference evidence="1" key="2">
    <citation type="submission" date="2020-09" db="EMBL/GenBank/DDBJ databases">
        <authorList>
            <person name="Sun Q."/>
            <person name="Zhou Y."/>
        </authorList>
    </citation>
    <scope>NUCLEOTIDE SEQUENCE</scope>
    <source>
        <strain evidence="1">CGMCC 1.15371</strain>
    </source>
</reference>
<evidence type="ECO:0008006" key="3">
    <source>
        <dbReference type="Google" id="ProtNLM"/>
    </source>
</evidence>
<sequence length="52" mass="6383">MINNHANDTKQVYIQKLLKMGIYKIKGKQLYEFPVQYLRSYYDRIHLNLHLK</sequence>
<dbReference type="Pfam" id="PF13076">
    <property type="entry name" value="Fur_reg_FbpA"/>
    <property type="match status" value="1"/>
</dbReference>
<dbReference type="AlphaFoldDB" id="A0A8J2YH30"/>